<dbReference type="PROSITE" id="PS00194">
    <property type="entry name" value="THIOREDOXIN_1"/>
    <property type="match status" value="1"/>
</dbReference>
<dbReference type="CDD" id="cd02966">
    <property type="entry name" value="TlpA_like_family"/>
    <property type="match status" value="1"/>
</dbReference>
<dbReference type="Gene3D" id="3.40.30.10">
    <property type="entry name" value="Glutaredoxin"/>
    <property type="match status" value="1"/>
</dbReference>
<sequence length="348" mass="39596">MDSLQLGPFILNGRLILYLSFGLGGWLLLLYRLRNWSRRGDIFSRLFSGLLLWLLIWKGSFILFHPSEFLSHPLSLLYFDGGVWGVGLASFVSVSFVWLRWIKQGFMHRQIIDIIVWFALGGWISSRLLLLSFGGEDRWGYALHLGLTLIILALFWVFRTLFRENKTKEMKRNIVVILALIGLVVYAGYDFYSQVDKFSTDGSTLEVGIQKGKLAPDFILTNLKGEPVKLSDYKGKKVLINFWATWCPPCQAEMPHMQKIYANYESKDVVVLGVNLSFTEKGSDSVQAFVDEQGISFPIVLDKEGNVAELYQVSAYPTTYFVDGNGVIRERLQGAISYDRMKAAVKNL</sequence>
<keyword evidence="2" id="KW-0812">Transmembrane</keyword>
<organism evidence="4 5">
    <name type="scientific">Paenibacillus puldeungensis</name>
    <dbReference type="NCBI Taxonomy" id="696536"/>
    <lineage>
        <taxon>Bacteria</taxon>
        <taxon>Bacillati</taxon>
        <taxon>Bacillota</taxon>
        <taxon>Bacilli</taxon>
        <taxon>Bacillales</taxon>
        <taxon>Paenibacillaceae</taxon>
        <taxon>Paenibacillus</taxon>
    </lineage>
</organism>
<dbReference type="EMBL" id="JBHTLM010000012">
    <property type="protein sequence ID" value="MFD1177900.1"/>
    <property type="molecule type" value="Genomic_DNA"/>
</dbReference>
<feature type="domain" description="Thioredoxin" evidence="3">
    <location>
        <begin position="209"/>
        <end position="348"/>
    </location>
</feature>
<keyword evidence="2" id="KW-1133">Transmembrane helix</keyword>
<protein>
    <submittedName>
        <fullName evidence="4">TlpA family protein disulfide reductase</fullName>
    </submittedName>
</protein>
<feature type="transmembrane region" description="Helical" evidence="2">
    <location>
        <begin position="15"/>
        <end position="33"/>
    </location>
</feature>
<evidence type="ECO:0000313" key="5">
    <source>
        <dbReference type="Proteomes" id="UP001597262"/>
    </source>
</evidence>
<dbReference type="Pfam" id="PF00578">
    <property type="entry name" value="AhpC-TSA"/>
    <property type="match status" value="1"/>
</dbReference>
<dbReference type="PANTHER" id="PTHR42852">
    <property type="entry name" value="THIOL:DISULFIDE INTERCHANGE PROTEIN DSBE"/>
    <property type="match status" value="1"/>
</dbReference>
<comment type="caution">
    <text evidence="4">The sequence shown here is derived from an EMBL/GenBank/DDBJ whole genome shotgun (WGS) entry which is preliminary data.</text>
</comment>
<feature type="transmembrane region" description="Helical" evidence="2">
    <location>
        <begin position="76"/>
        <end position="99"/>
    </location>
</feature>
<feature type="transmembrane region" description="Helical" evidence="2">
    <location>
        <begin position="45"/>
        <end position="64"/>
    </location>
</feature>
<dbReference type="SUPFAM" id="SSF52833">
    <property type="entry name" value="Thioredoxin-like"/>
    <property type="match status" value="1"/>
</dbReference>
<keyword evidence="5" id="KW-1185">Reference proteome</keyword>
<dbReference type="PANTHER" id="PTHR42852:SF13">
    <property type="entry name" value="PROTEIN DIPZ"/>
    <property type="match status" value="1"/>
</dbReference>
<dbReference type="InterPro" id="IPR013766">
    <property type="entry name" value="Thioredoxin_domain"/>
</dbReference>
<dbReference type="InterPro" id="IPR050553">
    <property type="entry name" value="Thioredoxin_ResA/DsbE_sf"/>
</dbReference>
<evidence type="ECO:0000256" key="1">
    <source>
        <dbReference type="ARBA" id="ARBA00023157"/>
    </source>
</evidence>
<keyword evidence="2" id="KW-0472">Membrane</keyword>
<dbReference type="InterPro" id="IPR000866">
    <property type="entry name" value="AhpC/TSA"/>
</dbReference>
<dbReference type="Proteomes" id="UP001597262">
    <property type="component" value="Unassembled WGS sequence"/>
</dbReference>
<dbReference type="PROSITE" id="PS51352">
    <property type="entry name" value="THIOREDOXIN_2"/>
    <property type="match status" value="1"/>
</dbReference>
<evidence type="ECO:0000256" key="2">
    <source>
        <dbReference type="SAM" id="Phobius"/>
    </source>
</evidence>
<reference evidence="5" key="1">
    <citation type="journal article" date="2019" name="Int. J. Syst. Evol. Microbiol.">
        <title>The Global Catalogue of Microorganisms (GCM) 10K type strain sequencing project: providing services to taxonomists for standard genome sequencing and annotation.</title>
        <authorList>
            <consortium name="The Broad Institute Genomics Platform"/>
            <consortium name="The Broad Institute Genome Sequencing Center for Infectious Disease"/>
            <person name="Wu L."/>
            <person name="Ma J."/>
        </authorList>
    </citation>
    <scope>NUCLEOTIDE SEQUENCE [LARGE SCALE GENOMIC DNA]</scope>
    <source>
        <strain evidence="5">CCUG 59189</strain>
    </source>
</reference>
<proteinExistence type="predicted"/>
<name>A0ABW3S0D4_9BACL</name>
<evidence type="ECO:0000313" key="4">
    <source>
        <dbReference type="EMBL" id="MFD1177900.1"/>
    </source>
</evidence>
<feature type="transmembrane region" description="Helical" evidence="2">
    <location>
        <begin position="111"/>
        <end position="133"/>
    </location>
</feature>
<keyword evidence="1" id="KW-1015">Disulfide bond</keyword>
<gene>
    <name evidence="4" type="ORF">ACFQ3W_16540</name>
</gene>
<feature type="transmembrane region" description="Helical" evidence="2">
    <location>
        <begin position="139"/>
        <end position="162"/>
    </location>
</feature>
<dbReference type="InterPro" id="IPR017937">
    <property type="entry name" value="Thioredoxin_CS"/>
</dbReference>
<dbReference type="InterPro" id="IPR036249">
    <property type="entry name" value="Thioredoxin-like_sf"/>
</dbReference>
<feature type="transmembrane region" description="Helical" evidence="2">
    <location>
        <begin position="174"/>
        <end position="192"/>
    </location>
</feature>
<dbReference type="RefSeq" id="WP_379320348.1">
    <property type="nucleotide sequence ID" value="NZ_JBHTLM010000012.1"/>
</dbReference>
<evidence type="ECO:0000259" key="3">
    <source>
        <dbReference type="PROSITE" id="PS51352"/>
    </source>
</evidence>
<accession>A0ABW3S0D4</accession>